<dbReference type="Proteomes" id="UP001597024">
    <property type="component" value="Unassembled WGS sequence"/>
</dbReference>
<dbReference type="Pfam" id="PF13304">
    <property type="entry name" value="AAA_21"/>
    <property type="match status" value="1"/>
</dbReference>
<name>A0ABW3DK62_9ACTN</name>
<dbReference type="EMBL" id="JBHTHX010000142">
    <property type="protein sequence ID" value="MFD0884290.1"/>
    <property type="molecule type" value="Genomic_DNA"/>
</dbReference>
<evidence type="ECO:0000313" key="3">
    <source>
        <dbReference type="Proteomes" id="UP001597024"/>
    </source>
</evidence>
<dbReference type="PANTHER" id="PTHR40396:SF1">
    <property type="entry name" value="ATPASE AAA-TYPE CORE DOMAIN-CONTAINING PROTEIN"/>
    <property type="match status" value="1"/>
</dbReference>
<sequence>MLMNFRFANHRSFRDENRLDFVPEYGDGLHEVTATPVAAVFGANASGKSNIINALAYMRRMAINSDRDSEPDAGVVRTPFKLDPEVAAEPSRYVVDLLLNGVRSTYGFTVDGERVLEEWLYVYPEGRRGVVFERTESDFSFGEEARRTPLSQVQAITAPNVLFLSVAARAGQELVIPVYNWFSREVHIYAQQHRDMYYRAQEVADRIDGTGRRSAIVDLLRAADLGLRDVFLVPAEDAVQLMLEGVGDWWDPAATRKGRGRRGSRRLVFKHAGAQGDVLLGWNEQSTGTQMLLELAITASEALHRGSLLVVDEIDASLHPVLTASLIGLFQNEETNGNGAQLLITTHDSTLLGSIQGSEVLRRDQIWFTQKEDDGASIVFPLSDFHPREHENRQRRYLNGSYGAVPVISDELFAKAVTSREGEW</sequence>
<evidence type="ECO:0000259" key="1">
    <source>
        <dbReference type="Pfam" id="PF13304"/>
    </source>
</evidence>
<feature type="domain" description="ATPase AAA-type core" evidence="1">
    <location>
        <begin position="37"/>
        <end position="352"/>
    </location>
</feature>
<evidence type="ECO:0000313" key="2">
    <source>
        <dbReference type="EMBL" id="MFD0884290.1"/>
    </source>
</evidence>
<proteinExistence type="predicted"/>
<dbReference type="InterPro" id="IPR027417">
    <property type="entry name" value="P-loop_NTPase"/>
</dbReference>
<dbReference type="InterPro" id="IPR003959">
    <property type="entry name" value="ATPase_AAA_core"/>
</dbReference>
<keyword evidence="3" id="KW-1185">Reference proteome</keyword>
<gene>
    <name evidence="2" type="ORF">ACFQ08_06960</name>
</gene>
<reference evidence="3" key="1">
    <citation type="journal article" date="2019" name="Int. J. Syst. Evol. Microbiol.">
        <title>The Global Catalogue of Microorganisms (GCM) 10K type strain sequencing project: providing services to taxonomists for standard genome sequencing and annotation.</title>
        <authorList>
            <consortium name="The Broad Institute Genomics Platform"/>
            <consortium name="The Broad Institute Genome Sequencing Center for Infectious Disease"/>
            <person name="Wu L."/>
            <person name="Ma J."/>
        </authorList>
    </citation>
    <scope>NUCLEOTIDE SEQUENCE [LARGE SCALE GENOMIC DNA]</scope>
    <source>
        <strain evidence="3">CCUG 62974</strain>
    </source>
</reference>
<dbReference type="PANTHER" id="PTHR40396">
    <property type="entry name" value="ATPASE-LIKE PROTEIN"/>
    <property type="match status" value="1"/>
</dbReference>
<organism evidence="2 3">
    <name type="scientific">Streptosporangium algeriense</name>
    <dbReference type="NCBI Taxonomy" id="1682748"/>
    <lineage>
        <taxon>Bacteria</taxon>
        <taxon>Bacillati</taxon>
        <taxon>Actinomycetota</taxon>
        <taxon>Actinomycetes</taxon>
        <taxon>Streptosporangiales</taxon>
        <taxon>Streptosporangiaceae</taxon>
        <taxon>Streptosporangium</taxon>
    </lineage>
</organism>
<comment type="caution">
    <text evidence="2">The sequence shown here is derived from an EMBL/GenBank/DDBJ whole genome shotgun (WGS) entry which is preliminary data.</text>
</comment>
<dbReference type="Gene3D" id="3.40.50.300">
    <property type="entry name" value="P-loop containing nucleotide triphosphate hydrolases"/>
    <property type="match status" value="2"/>
</dbReference>
<protein>
    <submittedName>
        <fullName evidence="2">ATP/GTP-binding protein</fullName>
    </submittedName>
</protein>
<dbReference type="SUPFAM" id="SSF52540">
    <property type="entry name" value="P-loop containing nucleoside triphosphate hydrolases"/>
    <property type="match status" value="1"/>
</dbReference>
<accession>A0ABW3DK62</accession>